<name>A0A382IJQ9_9ZZZZ</name>
<sequence>MKRIVRQFHAPLAAIGLIVLPWLFGGCSRIDHKQSTLDPKGIVAQNQYDLFMLSVWITIFLFCAVGGCLLFVIWKYRVKDEEDAKEIPPQTHGNPKIETSLILASSVILVILAIPTLQGVVLFNRVPDPNDAELLKKLNLERSSVEEAITVNVTGKRFFWVFEYPEYGIVTANELIFPASKAVRLNLRTTDVIHSFWVPKLAGKMDLMPGQENFIWFVADQDKLLVKTDKDGKKEEATIAEAMPAVHDGSLRKALFKDRKFTDEFDPVGGLFYGQCAEYCGNSHAYMQFRAMAQTDDDFDKWVKRFQDAQNSTKQPKAYDPEKEYASGEVALFKDSSLGEEVL</sequence>
<evidence type="ECO:0000256" key="7">
    <source>
        <dbReference type="ARBA" id="ARBA00022989"/>
    </source>
</evidence>
<dbReference type="InterPro" id="IPR045187">
    <property type="entry name" value="CcO_II"/>
</dbReference>
<evidence type="ECO:0000256" key="3">
    <source>
        <dbReference type="ARBA" id="ARBA00022448"/>
    </source>
</evidence>
<dbReference type="SUPFAM" id="SSF81464">
    <property type="entry name" value="Cytochrome c oxidase subunit II-like, transmembrane region"/>
    <property type="match status" value="1"/>
</dbReference>
<feature type="transmembrane region" description="Helical" evidence="9">
    <location>
        <begin position="101"/>
        <end position="123"/>
    </location>
</feature>
<reference evidence="12" key="1">
    <citation type="submission" date="2018-05" db="EMBL/GenBank/DDBJ databases">
        <authorList>
            <person name="Lanie J.A."/>
            <person name="Ng W.-L."/>
            <person name="Kazmierczak K.M."/>
            <person name="Andrzejewski T.M."/>
            <person name="Davidsen T.M."/>
            <person name="Wayne K.J."/>
            <person name="Tettelin H."/>
            <person name="Glass J.I."/>
            <person name="Rusch D."/>
            <person name="Podicherti R."/>
            <person name="Tsui H.-C.T."/>
            <person name="Winkler M.E."/>
        </authorList>
    </citation>
    <scope>NUCLEOTIDE SEQUENCE</scope>
</reference>
<accession>A0A382IJQ9</accession>
<dbReference type="Gene3D" id="2.60.40.420">
    <property type="entry name" value="Cupredoxins - blue copper proteins"/>
    <property type="match status" value="1"/>
</dbReference>
<proteinExistence type="inferred from homology"/>
<comment type="similarity">
    <text evidence="2">Belongs to the cytochrome c oxidase subunit 2 family.</text>
</comment>
<evidence type="ECO:0000256" key="2">
    <source>
        <dbReference type="ARBA" id="ARBA00007866"/>
    </source>
</evidence>
<dbReference type="EMBL" id="UINC01067635">
    <property type="protein sequence ID" value="SVB99482.1"/>
    <property type="molecule type" value="Genomic_DNA"/>
</dbReference>
<evidence type="ECO:0000256" key="4">
    <source>
        <dbReference type="ARBA" id="ARBA00022660"/>
    </source>
</evidence>
<keyword evidence="6" id="KW-0249">Electron transport</keyword>
<evidence type="ECO:0000256" key="1">
    <source>
        <dbReference type="ARBA" id="ARBA00004141"/>
    </source>
</evidence>
<comment type="subcellular location">
    <subcellularLocation>
        <location evidence="1">Membrane</location>
        <topology evidence="1">Multi-pass membrane protein</topology>
    </subcellularLocation>
</comment>
<feature type="transmembrane region" description="Helical" evidence="9">
    <location>
        <begin position="53"/>
        <end position="74"/>
    </location>
</feature>
<dbReference type="Pfam" id="PF00116">
    <property type="entry name" value="COX2"/>
    <property type="match status" value="1"/>
</dbReference>
<evidence type="ECO:0000259" key="11">
    <source>
        <dbReference type="PROSITE" id="PS50999"/>
    </source>
</evidence>
<keyword evidence="7 9" id="KW-1133">Transmembrane helix</keyword>
<dbReference type="PROSITE" id="PS50999">
    <property type="entry name" value="COX2_TM"/>
    <property type="match status" value="1"/>
</dbReference>
<dbReference type="Gene3D" id="1.10.287.90">
    <property type="match status" value="1"/>
</dbReference>
<evidence type="ECO:0000313" key="12">
    <source>
        <dbReference type="EMBL" id="SVB99482.1"/>
    </source>
</evidence>
<dbReference type="PROSITE" id="PS51257">
    <property type="entry name" value="PROKAR_LIPOPROTEIN"/>
    <property type="match status" value="1"/>
</dbReference>
<protein>
    <recommendedName>
        <fullName evidence="13">Cytochrome-c oxidase</fullName>
    </recommendedName>
</protein>
<evidence type="ECO:0000256" key="9">
    <source>
        <dbReference type="SAM" id="Phobius"/>
    </source>
</evidence>
<keyword evidence="3" id="KW-0813">Transport</keyword>
<organism evidence="12">
    <name type="scientific">marine metagenome</name>
    <dbReference type="NCBI Taxonomy" id="408172"/>
    <lineage>
        <taxon>unclassified sequences</taxon>
        <taxon>metagenomes</taxon>
        <taxon>ecological metagenomes</taxon>
    </lineage>
</organism>
<dbReference type="InterPro" id="IPR002429">
    <property type="entry name" value="CcO_II-like_C"/>
</dbReference>
<dbReference type="InterPro" id="IPR036257">
    <property type="entry name" value="Cyt_c_oxidase_su2_TM_sf"/>
</dbReference>
<dbReference type="SUPFAM" id="SSF49503">
    <property type="entry name" value="Cupredoxins"/>
    <property type="match status" value="2"/>
</dbReference>
<dbReference type="GO" id="GO:0042773">
    <property type="term" value="P:ATP synthesis coupled electron transport"/>
    <property type="evidence" value="ECO:0007669"/>
    <property type="project" value="TreeGrafter"/>
</dbReference>
<keyword evidence="8 9" id="KW-0472">Membrane</keyword>
<dbReference type="GO" id="GO:0016020">
    <property type="term" value="C:membrane"/>
    <property type="evidence" value="ECO:0007669"/>
    <property type="project" value="UniProtKB-SubCell"/>
</dbReference>
<dbReference type="PRINTS" id="PR01166">
    <property type="entry name" value="CYCOXIDASEII"/>
</dbReference>
<dbReference type="PANTHER" id="PTHR22888">
    <property type="entry name" value="CYTOCHROME C OXIDASE, SUBUNIT II"/>
    <property type="match status" value="1"/>
</dbReference>
<dbReference type="PROSITE" id="PS50857">
    <property type="entry name" value="COX2_CUA"/>
    <property type="match status" value="1"/>
</dbReference>
<gene>
    <name evidence="12" type="ORF">METZ01_LOCUS252336</name>
</gene>
<evidence type="ECO:0000259" key="10">
    <source>
        <dbReference type="PROSITE" id="PS50857"/>
    </source>
</evidence>
<feature type="domain" description="Cytochrome oxidase subunit II transmembrane region profile" evidence="11">
    <location>
        <begin position="28"/>
        <end position="127"/>
    </location>
</feature>
<feature type="domain" description="Cytochrome oxidase subunit II copper A binding" evidence="10">
    <location>
        <begin position="146"/>
        <end position="305"/>
    </location>
</feature>
<keyword evidence="4" id="KW-0679">Respiratory chain</keyword>
<dbReference type="InterPro" id="IPR011759">
    <property type="entry name" value="Cyt_c_oxidase_su2_TM_dom"/>
</dbReference>
<feature type="non-terminal residue" evidence="12">
    <location>
        <position position="343"/>
    </location>
</feature>
<dbReference type="AlphaFoldDB" id="A0A382IJQ9"/>
<evidence type="ECO:0008006" key="13">
    <source>
        <dbReference type="Google" id="ProtNLM"/>
    </source>
</evidence>
<dbReference type="InterPro" id="IPR008972">
    <property type="entry name" value="Cupredoxin"/>
</dbReference>
<evidence type="ECO:0000256" key="6">
    <source>
        <dbReference type="ARBA" id="ARBA00022982"/>
    </source>
</evidence>
<dbReference type="GO" id="GO:0005507">
    <property type="term" value="F:copper ion binding"/>
    <property type="evidence" value="ECO:0007669"/>
    <property type="project" value="InterPro"/>
</dbReference>
<evidence type="ECO:0000256" key="5">
    <source>
        <dbReference type="ARBA" id="ARBA00022692"/>
    </source>
</evidence>
<evidence type="ECO:0000256" key="8">
    <source>
        <dbReference type="ARBA" id="ARBA00023136"/>
    </source>
</evidence>
<keyword evidence="5 9" id="KW-0812">Transmembrane</keyword>
<dbReference type="GO" id="GO:0004129">
    <property type="term" value="F:cytochrome-c oxidase activity"/>
    <property type="evidence" value="ECO:0007669"/>
    <property type="project" value="InterPro"/>
</dbReference>
<dbReference type="PANTHER" id="PTHR22888:SF18">
    <property type="entry name" value="CYTOCHROME BO(3) UBIQUINOL OXIDASE SUBUNIT 2"/>
    <property type="match status" value="1"/>
</dbReference>